<dbReference type="PANTHER" id="PTHR24205">
    <property type="entry name" value="FOUR AND A HALF LIM DOMAINS PROTEIN"/>
    <property type="match status" value="1"/>
</dbReference>
<dbReference type="FunFam" id="2.10.110.10:FF:000009">
    <property type="entry name" value="Paxillin isoform 1"/>
    <property type="match status" value="1"/>
</dbReference>
<evidence type="ECO:0000256" key="2">
    <source>
        <dbReference type="ARBA" id="ARBA00022737"/>
    </source>
</evidence>
<organism evidence="9">
    <name type="scientific">Mesocestoides corti</name>
    <name type="common">Flatworm</name>
    <dbReference type="NCBI Taxonomy" id="53468"/>
    <lineage>
        <taxon>Eukaryota</taxon>
        <taxon>Metazoa</taxon>
        <taxon>Spiralia</taxon>
        <taxon>Lophotrochozoa</taxon>
        <taxon>Platyhelminthes</taxon>
        <taxon>Cestoda</taxon>
        <taxon>Eucestoda</taxon>
        <taxon>Cyclophyllidea</taxon>
        <taxon>Mesocestoididae</taxon>
        <taxon>Mesocestoides</taxon>
    </lineage>
</organism>
<gene>
    <name evidence="7" type="ORF">MCOS_LOCUS6850</name>
</gene>
<keyword evidence="1 5" id="KW-0479">Metal-binding</keyword>
<dbReference type="SUPFAM" id="SSF57716">
    <property type="entry name" value="Glucocorticoid receptor-like (DNA-binding domain)"/>
    <property type="match status" value="2"/>
</dbReference>
<reference evidence="9" key="2">
    <citation type="submission" date="2019-11" db="UniProtKB">
        <authorList>
            <consortium name="WormBaseParasite"/>
        </authorList>
    </citation>
    <scope>IDENTIFICATION</scope>
</reference>
<evidence type="ECO:0000313" key="7">
    <source>
        <dbReference type="EMBL" id="VDD80847.1"/>
    </source>
</evidence>
<name>A0A0R3UHM1_MESCO</name>
<accession>A0A0R3UHM1</accession>
<keyword evidence="2" id="KW-0677">Repeat</keyword>
<evidence type="ECO:0000313" key="9">
    <source>
        <dbReference type="WBParaSite" id="MCU_002674-RA"/>
    </source>
</evidence>
<dbReference type="AlphaFoldDB" id="A0A0R3UHM1"/>
<dbReference type="GO" id="GO:0046872">
    <property type="term" value="F:metal ion binding"/>
    <property type="evidence" value="ECO:0007669"/>
    <property type="project" value="UniProtKB-KW"/>
</dbReference>
<dbReference type="Proteomes" id="UP000267029">
    <property type="component" value="Unassembled WGS sequence"/>
</dbReference>
<evidence type="ECO:0000256" key="3">
    <source>
        <dbReference type="ARBA" id="ARBA00022833"/>
    </source>
</evidence>
<dbReference type="PANTHER" id="PTHR24205:SF16">
    <property type="entry name" value="GH01042P-RELATED"/>
    <property type="match status" value="1"/>
</dbReference>
<dbReference type="CDD" id="cd08368">
    <property type="entry name" value="LIM"/>
    <property type="match status" value="1"/>
</dbReference>
<dbReference type="EMBL" id="UXSR01005302">
    <property type="protein sequence ID" value="VDD80847.1"/>
    <property type="molecule type" value="Genomic_DNA"/>
</dbReference>
<sequence>MSTAPVCAKCQRAITAESVLTALDRKWHRLCFVCQKCDMPLENTSFHERDDKAFCAGCWTATFQPKCFVSLTFL</sequence>
<keyword evidence="4 5" id="KW-0440">LIM domain</keyword>
<feature type="domain" description="LIM zinc-binding" evidence="6">
    <location>
        <begin position="5"/>
        <end position="65"/>
    </location>
</feature>
<dbReference type="OrthoDB" id="274660at2759"/>
<evidence type="ECO:0000256" key="1">
    <source>
        <dbReference type="ARBA" id="ARBA00022723"/>
    </source>
</evidence>
<evidence type="ECO:0000256" key="5">
    <source>
        <dbReference type="PROSITE-ProRule" id="PRU00125"/>
    </source>
</evidence>
<dbReference type="SMART" id="SM00132">
    <property type="entry name" value="LIM"/>
    <property type="match status" value="1"/>
</dbReference>
<dbReference type="STRING" id="53468.A0A0R3UHM1"/>
<dbReference type="GO" id="GO:0030018">
    <property type="term" value="C:Z disc"/>
    <property type="evidence" value="ECO:0007669"/>
    <property type="project" value="TreeGrafter"/>
</dbReference>
<dbReference type="InterPro" id="IPR001781">
    <property type="entry name" value="Znf_LIM"/>
</dbReference>
<dbReference type="GO" id="GO:0005634">
    <property type="term" value="C:nucleus"/>
    <property type="evidence" value="ECO:0007669"/>
    <property type="project" value="TreeGrafter"/>
</dbReference>
<evidence type="ECO:0000256" key="4">
    <source>
        <dbReference type="ARBA" id="ARBA00023038"/>
    </source>
</evidence>
<dbReference type="Gene3D" id="2.10.110.10">
    <property type="entry name" value="Cysteine Rich Protein"/>
    <property type="match status" value="1"/>
</dbReference>
<proteinExistence type="predicted"/>
<protein>
    <submittedName>
        <fullName evidence="9">LIM zinc-binding domain-containing protein</fullName>
    </submittedName>
</protein>
<dbReference type="PROSITE" id="PS50023">
    <property type="entry name" value="LIM_DOMAIN_2"/>
    <property type="match status" value="1"/>
</dbReference>
<evidence type="ECO:0000259" key="6">
    <source>
        <dbReference type="PROSITE" id="PS50023"/>
    </source>
</evidence>
<dbReference type="PROSITE" id="PS00478">
    <property type="entry name" value="LIM_DOMAIN_1"/>
    <property type="match status" value="1"/>
</dbReference>
<keyword evidence="3 5" id="KW-0862">Zinc</keyword>
<dbReference type="GO" id="GO:0003712">
    <property type="term" value="F:transcription coregulator activity"/>
    <property type="evidence" value="ECO:0007669"/>
    <property type="project" value="TreeGrafter"/>
</dbReference>
<evidence type="ECO:0000313" key="8">
    <source>
        <dbReference type="Proteomes" id="UP000267029"/>
    </source>
</evidence>
<reference evidence="7 8" key="1">
    <citation type="submission" date="2018-10" db="EMBL/GenBank/DDBJ databases">
        <authorList>
            <consortium name="Pathogen Informatics"/>
        </authorList>
    </citation>
    <scope>NUCLEOTIDE SEQUENCE [LARGE SCALE GENOMIC DNA]</scope>
</reference>
<dbReference type="Pfam" id="PF00412">
    <property type="entry name" value="LIM"/>
    <property type="match status" value="1"/>
</dbReference>
<dbReference type="WBParaSite" id="MCU_002674-RA">
    <property type="protein sequence ID" value="MCU_002674-RA"/>
    <property type="gene ID" value="MCU_002674"/>
</dbReference>
<keyword evidence="8" id="KW-1185">Reference proteome</keyword>